<keyword evidence="4" id="KW-1185">Reference proteome</keyword>
<protein>
    <recommendedName>
        <fullName evidence="2">CCHC-type domain-containing protein</fullName>
    </recommendedName>
</protein>
<keyword evidence="1" id="KW-0479">Metal-binding</keyword>
<dbReference type="GO" id="GO:0003676">
    <property type="term" value="F:nucleic acid binding"/>
    <property type="evidence" value="ECO:0007669"/>
    <property type="project" value="InterPro"/>
</dbReference>
<dbReference type="EMBL" id="JBEDUW010000003">
    <property type="protein sequence ID" value="KAK9937927.1"/>
    <property type="molecule type" value="Genomic_DNA"/>
</dbReference>
<organism evidence="3 4">
    <name type="scientific">Rubus argutus</name>
    <name type="common">Southern blackberry</name>
    <dbReference type="NCBI Taxonomy" id="59490"/>
    <lineage>
        <taxon>Eukaryota</taxon>
        <taxon>Viridiplantae</taxon>
        <taxon>Streptophyta</taxon>
        <taxon>Embryophyta</taxon>
        <taxon>Tracheophyta</taxon>
        <taxon>Spermatophyta</taxon>
        <taxon>Magnoliopsida</taxon>
        <taxon>eudicotyledons</taxon>
        <taxon>Gunneridae</taxon>
        <taxon>Pentapetalae</taxon>
        <taxon>rosids</taxon>
        <taxon>fabids</taxon>
        <taxon>Rosales</taxon>
        <taxon>Rosaceae</taxon>
        <taxon>Rosoideae</taxon>
        <taxon>Rosoideae incertae sedis</taxon>
        <taxon>Rubus</taxon>
    </lineage>
</organism>
<name>A0AAW1XMZ1_RUBAR</name>
<dbReference type="AlphaFoldDB" id="A0AAW1XMZ1"/>
<keyword evidence="1" id="KW-0862">Zinc</keyword>
<accession>A0AAW1XMZ1</accession>
<keyword evidence="1" id="KW-0863">Zinc-finger</keyword>
<dbReference type="InterPro" id="IPR036875">
    <property type="entry name" value="Znf_CCHC_sf"/>
</dbReference>
<evidence type="ECO:0000256" key="1">
    <source>
        <dbReference type="PROSITE-ProRule" id="PRU00047"/>
    </source>
</evidence>
<dbReference type="GO" id="GO:0008270">
    <property type="term" value="F:zinc ion binding"/>
    <property type="evidence" value="ECO:0007669"/>
    <property type="project" value="UniProtKB-KW"/>
</dbReference>
<reference evidence="3 4" key="1">
    <citation type="journal article" date="2023" name="G3 (Bethesda)">
        <title>A chromosome-length genome assembly and annotation of blackberry (Rubus argutus, cv. 'Hillquist').</title>
        <authorList>
            <person name="Bruna T."/>
            <person name="Aryal R."/>
            <person name="Dudchenko O."/>
            <person name="Sargent D.J."/>
            <person name="Mead D."/>
            <person name="Buti M."/>
            <person name="Cavallini A."/>
            <person name="Hytonen T."/>
            <person name="Andres J."/>
            <person name="Pham M."/>
            <person name="Weisz D."/>
            <person name="Mascagni F."/>
            <person name="Usai G."/>
            <person name="Natali L."/>
            <person name="Bassil N."/>
            <person name="Fernandez G.E."/>
            <person name="Lomsadze A."/>
            <person name="Armour M."/>
            <person name="Olukolu B."/>
            <person name="Poorten T."/>
            <person name="Britton C."/>
            <person name="Davik J."/>
            <person name="Ashrafi H."/>
            <person name="Aiden E.L."/>
            <person name="Borodovsky M."/>
            <person name="Worthington M."/>
        </authorList>
    </citation>
    <scope>NUCLEOTIDE SEQUENCE [LARGE SCALE GENOMIC DNA]</scope>
    <source>
        <strain evidence="3">PI 553951</strain>
    </source>
</reference>
<evidence type="ECO:0000313" key="3">
    <source>
        <dbReference type="EMBL" id="KAK9937927.1"/>
    </source>
</evidence>
<evidence type="ECO:0000259" key="2">
    <source>
        <dbReference type="PROSITE" id="PS50158"/>
    </source>
</evidence>
<gene>
    <name evidence="3" type="ORF">M0R45_014692</name>
</gene>
<proteinExistence type="predicted"/>
<feature type="domain" description="CCHC-type" evidence="2">
    <location>
        <begin position="21"/>
        <end position="34"/>
    </location>
</feature>
<dbReference type="Proteomes" id="UP001457282">
    <property type="component" value="Unassembled WGS sequence"/>
</dbReference>
<dbReference type="Gene3D" id="4.10.60.10">
    <property type="entry name" value="Zinc finger, CCHC-type"/>
    <property type="match status" value="1"/>
</dbReference>
<evidence type="ECO:0000313" key="4">
    <source>
        <dbReference type="Proteomes" id="UP001457282"/>
    </source>
</evidence>
<comment type="caution">
    <text evidence="3">The sequence shown here is derived from an EMBL/GenBank/DDBJ whole genome shotgun (WGS) entry which is preliminary data.</text>
</comment>
<sequence length="105" mass="11439">MDLESASQTRAKSRGRSKSCCWHCGKPGHKQKDCGALNNDVEAANAIAAMISWSLFLLFPSLSCHTLLVSRQNCNIPSSAPIGKILQEMALRCPDHAGWEVIDIT</sequence>
<dbReference type="InterPro" id="IPR001878">
    <property type="entry name" value="Znf_CCHC"/>
</dbReference>
<dbReference type="PROSITE" id="PS50158">
    <property type="entry name" value="ZF_CCHC"/>
    <property type="match status" value="1"/>
</dbReference>
<dbReference type="SUPFAM" id="SSF57756">
    <property type="entry name" value="Retrovirus zinc finger-like domains"/>
    <property type="match status" value="1"/>
</dbReference>